<dbReference type="STRING" id="765440.A0A0C3B918"/>
<keyword evidence="10" id="KW-1185">Reference proteome</keyword>
<evidence type="ECO:0008006" key="11">
    <source>
        <dbReference type="Google" id="ProtNLM"/>
    </source>
</evidence>
<dbReference type="InterPro" id="IPR038492">
    <property type="entry name" value="GBBH-like_N_sf"/>
</dbReference>
<keyword evidence="3" id="KW-0479">Metal-binding</keyword>
<name>A0A0C3B918_PILCF</name>
<keyword evidence="5" id="KW-0560">Oxidoreductase</keyword>
<dbReference type="PANTHER" id="PTHR10696:SF25">
    <property type="entry name" value="OXIDOREDUCTASE AIM17-RELATED"/>
    <property type="match status" value="1"/>
</dbReference>
<evidence type="ECO:0000256" key="3">
    <source>
        <dbReference type="ARBA" id="ARBA00022723"/>
    </source>
</evidence>
<keyword evidence="6" id="KW-0408">Iron</keyword>
<dbReference type="Gene3D" id="3.60.130.10">
    <property type="entry name" value="Clavaminate synthase-like"/>
    <property type="match status" value="1"/>
</dbReference>
<evidence type="ECO:0000259" key="7">
    <source>
        <dbReference type="Pfam" id="PF02668"/>
    </source>
</evidence>
<evidence type="ECO:0000256" key="2">
    <source>
        <dbReference type="ARBA" id="ARBA00008654"/>
    </source>
</evidence>
<dbReference type="InterPro" id="IPR042098">
    <property type="entry name" value="TauD-like_sf"/>
</dbReference>
<proteinExistence type="inferred from homology"/>
<dbReference type="Pfam" id="PF02668">
    <property type="entry name" value="TauD"/>
    <property type="match status" value="1"/>
</dbReference>
<organism evidence="9 10">
    <name type="scientific">Piloderma croceum (strain F 1598)</name>
    <dbReference type="NCBI Taxonomy" id="765440"/>
    <lineage>
        <taxon>Eukaryota</taxon>
        <taxon>Fungi</taxon>
        <taxon>Dikarya</taxon>
        <taxon>Basidiomycota</taxon>
        <taxon>Agaricomycotina</taxon>
        <taxon>Agaricomycetes</taxon>
        <taxon>Agaricomycetidae</taxon>
        <taxon>Atheliales</taxon>
        <taxon>Atheliaceae</taxon>
        <taxon>Piloderma</taxon>
    </lineage>
</organism>
<comment type="similarity">
    <text evidence="2">Belongs to the gamma-BBH/TMLD family.</text>
</comment>
<evidence type="ECO:0000256" key="5">
    <source>
        <dbReference type="ARBA" id="ARBA00023002"/>
    </source>
</evidence>
<evidence type="ECO:0000313" key="9">
    <source>
        <dbReference type="EMBL" id="KIM82788.1"/>
    </source>
</evidence>
<dbReference type="AlphaFoldDB" id="A0A0C3B918"/>
<dbReference type="Pfam" id="PF06155">
    <property type="entry name" value="GBBH-like_N"/>
    <property type="match status" value="1"/>
</dbReference>
<dbReference type="InterPro" id="IPR050411">
    <property type="entry name" value="AlphaKG_dependent_hydroxylases"/>
</dbReference>
<sequence>MLTRAISASRGLLASKRGFLVSSKLESFSRRLSFSVKDLGIAIDGVLFPYIWLRDACQCPFCVHPSTSQKLHRTSDINVDIKPSSDGIRSTNEGLHVEWTTGHKSFYATPFLERHSSPFRLSMAHKDVPQISWDTSYISQVPHLFMPYKSLHTPSGLLAGINQLSQLGLLVVTGVPNVESSNQTCELRKLAQLFGEIRDTFYGELWDVKNVRNARNIAYTNLDLGLHMDLLYFEHPPRYQILHCLRNRVVGGTSIFVDSIHAASILRHINPEAFDVLATTPVSFHYINDGHHLHHSHPIIELATTCPSAHGERPIRYINYSPPFQAPLPLSTTPPAFYPALAEFASLLAKPELKFEYTLNEGDAVLFDNRRVLHARTAFTDKEGSNAEYESEANRWLKGCYIEADSMLDRGRMIRNEAQQGIS</sequence>
<feature type="domain" description="TauD/TfdA-like" evidence="7">
    <location>
        <begin position="159"/>
        <end position="401"/>
    </location>
</feature>
<feature type="domain" description="Gamma-butyrobetaine hydroxylase-like N-terminal" evidence="8">
    <location>
        <begin position="48"/>
        <end position="108"/>
    </location>
</feature>
<dbReference type="CDD" id="cd00250">
    <property type="entry name" value="CAS_like"/>
    <property type="match status" value="1"/>
</dbReference>
<dbReference type="InterPro" id="IPR010376">
    <property type="entry name" value="GBBH-like_N"/>
</dbReference>
<dbReference type="GO" id="GO:0045329">
    <property type="term" value="P:carnitine biosynthetic process"/>
    <property type="evidence" value="ECO:0007669"/>
    <property type="project" value="TreeGrafter"/>
</dbReference>
<dbReference type="SUPFAM" id="SSF51197">
    <property type="entry name" value="Clavaminate synthase-like"/>
    <property type="match status" value="1"/>
</dbReference>
<evidence type="ECO:0000256" key="6">
    <source>
        <dbReference type="ARBA" id="ARBA00023004"/>
    </source>
</evidence>
<dbReference type="PANTHER" id="PTHR10696">
    <property type="entry name" value="GAMMA-BUTYROBETAINE HYDROXYLASE-RELATED"/>
    <property type="match status" value="1"/>
</dbReference>
<gene>
    <name evidence="9" type="ORF">PILCRDRAFT_820074</name>
</gene>
<accession>A0A0C3B918</accession>
<evidence type="ECO:0000313" key="10">
    <source>
        <dbReference type="Proteomes" id="UP000054166"/>
    </source>
</evidence>
<dbReference type="Gene3D" id="3.30.2020.30">
    <property type="match status" value="1"/>
</dbReference>
<evidence type="ECO:0000256" key="1">
    <source>
        <dbReference type="ARBA" id="ARBA00001954"/>
    </source>
</evidence>
<dbReference type="GO" id="GO:0016706">
    <property type="term" value="F:2-oxoglutarate-dependent dioxygenase activity"/>
    <property type="evidence" value="ECO:0007669"/>
    <property type="project" value="UniProtKB-ARBA"/>
</dbReference>
<dbReference type="InParanoid" id="A0A0C3B918"/>
<reference evidence="10" key="2">
    <citation type="submission" date="2015-01" db="EMBL/GenBank/DDBJ databases">
        <title>Evolutionary Origins and Diversification of the Mycorrhizal Mutualists.</title>
        <authorList>
            <consortium name="DOE Joint Genome Institute"/>
            <consortium name="Mycorrhizal Genomics Consortium"/>
            <person name="Kohler A."/>
            <person name="Kuo A."/>
            <person name="Nagy L.G."/>
            <person name="Floudas D."/>
            <person name="Copeland A."/>
            <person name="Barry K.W."/>
            <person name="Cichocki N."/>
            <person name="Veneault-Fourrey C."/>
            <person name="LaButti K."/>
            <person name="Lindquist E.A."/>
            <person name="Lipzen A."/>
            <person name="Lundell T."/>
            <person name="Morin E."/>
            <person name="Murat C."/>
            <person name="Riley R."/>
            <person name="Ohm R."/>
            <person name="Sun H."/>
            <person name="Tunlid A."/>
            <person name="Henrissat B."/>
            <person name="Grigoriev I.V."/>
            <person name="Hibbett D.S."/>
            <person name="Martin F."/>
        </authorList>
    </citation>
    <scope>NUCLEOTIDE SEQUENCE [LARGE SCALE GENOMIC DNA]</scope>
    <source>
        <strain evidence="10">F 1598</strain>
    </source>
</reference>
<evidence type="ECO:0000256" key="4">
    <source>
        <dbReference type="ARBA" id="ARBA00022964"/>
    </source>
</evidence>
<evidence type="ECO:0000259" key="8">
    <source>
        <dbReference type="Pfam" id="PF06155"/>
    </source>
</evidence>
<protein>
    <recommendedName>
        <fullName evidence="11">TauD/TfdA-like domain-containing protein</fullName>
    </recommendedName>
</protein>
<dbReference type="InterPro" id="IPR003819">
    <property type="entry name" value="TauD/TfdA-like"/>
</dbReference>
<dbReference type="HOGENOM" id="CLU_021859_0_1_1"/>
<dbReference type="FunFam" id="3.30.2020.30:FF:000002">
    <property type="entry name" value="Putative gamma-butyrobetaine dioxygenase"/>
    <property type="match status" value="1"/>
</dbReference>
<dbReference type="Proteomes" id="UP000054166">
    <property type="component" value="Unassembled WGS sequence"/>
</dbReference>
<comment type="cofactor">
    <cofactor evidence="1">
        <name>Fe(2+)</name>
        <dbReference type="ChEBI" id="CHEBI:29033"/>
    </cofactor>
</comment>
<dbReference type="EMBL" id="KN832993">
    <property type="protein sequence ID" value="KIM82788.1"/>
    <property type="molecule type" value="Genomic_DNA"/>
</dbReference>
<dbReference type="GO" id="GO:0046872">
    <property type="term" value="F:metal ion binding"/>
    <property type="evidence" value="ECO:0007669"/>
    <property type="project" value="UniProtKB-KW"/>
</dbReference>
<keyword evidence="4" id="KW-0223">Dioxygenase</keyword>
<dbReference type="GO" id="GO:0005739">
    <property type="term" value="C:mitochondrion"/>
    <property type="evidence" value="ECO:0007669"/>
    <property type="project" value="TreeGrafter"/>
</dbReference>
<reference evidence="9 10" key="1">
    <citation type="submission" date="2014-04" db="EMBL/GenBank/DDBJ databases">
        <authorList>
            <consortium name="DOE Joint Genome Institute"/>
            <person name="Kuo A."/>
            <person name="Tarkka M."/>
            <person name="Buscot F."/>
            <person name="Kohler A."/>
            <person name="Nagy L.G."/>
            <person name="Floudas D."/>
            <person name="Copeland A."/>
            <person name="Barry K.W."/>
            <person name="Cichocki N."/>
            <person name="Veneault-Fourrey C."/>
            <person name="LaButti K."/>
            <person name="Lindquist E.A."/>
            <person name="Lipzen A."/>
            <person name="Lundell T."/>
            <person name="Morin E."/>
            <person name="Murat C."/>
            <person name="Sun H."/>
            <person name="Tunlid A."/>
            <person name="Henrissat B."/>
            <person name="Grigoriev I.V."/>
            <person name="Hibbett D.S."/>
            <person name="Martin F."/>
            <person name="Nordberg H.P."/>
            <person name="Cantor M.N."/>
            <person name="Hua S.X."/>
        </authorList>
    </citation>
    <scope>NUCLEOTIDE SEQUENCE [LARGE SCALE GENOMIC DNA]</scope>
    <source>
        <strain evidence="9 10">F 1598</strain>
    </source>
</reference>
<dbReference type="OrthoDB" id="406634at2759"/>